<dbReference type="InterPro" id="IPR011993">
    <property type="entry name" value="PH-like_dom_sf"/>
</dbReference>
<dbReference type="GO" id="GO:0001540">
    <property type="term" value="F:amyloid-beta binding"/>
    <property type="evidence" value="ECO:0007669"/>
    <property type="project" value="InterPro"/>
</dbReference>
<evidence type="ECO:0000259" key="3">
    <source>
        <dbReference type="PROSITE" id="PS01179"/>
    </source>
</evidence>
<dbReference type="Ensembl" id="ENSPMAT00000003305.1">
    <property type="protein sequence ID" value="ENSPMAP00000003290.1"/>
    <property type="gene ID" value="ENSPMAG00000003024.1"/>
</dbReference>
<reference evidence="4" key="2">
    <citation type="submission" date="2025-09" db="UniProtKB">
        <authorList>
            <consortium name="Ensembl"/>
        </authorList>
    </citation>
    <scope>IDENTIFICATION</scope>
</reference>
<accession>S4RDK8</accession>
<dbReference type="GO" id="GO:0005634">
    <property type="term" value="C:nucleus"/>
    <property type="evidence" value="ECO:0007669"/>
    <property type="project" value="TreeGrafter"/>
</dbReference>
<dbReference type="GeneTree" id="ENSGT00390000000002"/>
<dbReference type="PANTHER" id="PTHR14058">
    <property type="entry name" value="AMYLOID BETA A4 PRECURSOR PROTEIN-BINDING FAMILY B"/>
    <property type="match status" value="1"/>
</dbReference>
<dbReference type="PROSITE" id="PS01179">
    <property type="entry name" value="PID"/>
    <property type="match status" value="1"/>
</dbReference>
<evidence type="ECO:0000313" key="4">
    <source>
        <dbReference type="Ensembl" id="ENSPMAP00000003290.1"/>
    </source>
</evidence>
<proteinExistence type="predicted"/>
<evidence type="ECO:0000256" key="2">
    <source>
        <dbReference type="SAM" id="MobiDB-lite"/>
    </source>
</evidence>
<dbReference type="SUPFAM" id="SSF50729">
    <property type="entry name" value="PH domain-like"/>
    <property type="match status" value="1"/>
</dbReference>
<dbReference type="OMA" id="HRFECHA"/>
<dbReference type="GO" id="GO:0005737">
    <property type="term" value="C:cytoplasm"/>
    <property type="evidence" value="ECO:0007669"/>
    <property type="project" value="TreeGrafter"/>
</dbReference>
<dbReference type="InterPro" id="IPR039576">
    <property type="entry name" value="APBB1/2/3"/>
</dbReference>
<sequence length="117" mass="12866">EQGDEVVFECRVRFLSFLGVGRDARSFAFIMAATPHRFECHAFWCEPNCAGLSEAVQAACVLRYQKCLDARPGALKPRGPSQPADSVARRVGCSVRKGVQSLFGSLRPRRSPLPDTP</sequence>
<dbReference type="STRING" id="7757.ENSPMAP00000003290"/>
<dbReference type="GO" id="GO:0006355">
    <property type="term" value="P:regulation of DNA-templated transcription"/>
    <property type="evidence" value="ECO:0007669"/>
    <property type="project" value="TreeGrafter"/>
</dbReference>
<dbReference type="PANTHER" id="PTHR14058:SF8">
    <property type="entry name" value="PROTEIN FE65 HOMOLOG"/>
    <property type="match status" value="1"/>
</dbReference>
<feature type="domain" description="PID" evidence="3">
    <location>
        <begin position="5"/>
        <end position="75"/>
    </location>
</feature>
<name>S4RDK8_PETMA</name>
<evidence type="ECO:0000256" key="1">
    <source>
        <dbReference type="ARBA" id="ARBA00022737"/>
    </source>
</evidence>
<dbReference type="Gene3D" id="2.30.29.30">
    <property type="entry name" value="Pleckstrin-homology domain (PH domain)/Phosphotyrosine-binding domain (PTB)"/>
    <property type="match status" value="1"/>
</dbReference>
<reference evidence="4" key="1">
    <citation type="submission" date="2025-08" db="UniProtKB">
        <authorList>
            <consortium name="Ensembl"/>
        </authorList>
    </citation>
    <scope>IDENTIFICATION</scope>
</reference>
<feature type="region of interest" description="Disordered" evidence="2">
    <location>
        <begin position="71"/>
        <end position="92"/>
    </location>
</feature>
<dbReference type="InterPro" id="IPR006020">
    <property type="entry name" value="PTB/PI_dom"/>
</dbReference>
<organism evidence="4">
    <name type="scientific">Petromyzon marinus</name>
    <name type="common">Sea lamprey</name>
    <dbReference type="NCBI Taxonomy" id="7757"/>
    <lineage>
        <taxon>Eukaryota</taxon>
        <taxon>Metazoa</taxon>
        <taxon>Chordata</taxon>
        <taxon>Craniata</taxon>
        <taxon>Vertebrata</taxon>
        <taxon>Cyclostomata</taxon>
        <taxon>Hyperoartia</taxon>
        <taxon>Petromyzontiformes</taxon>
        <taxon>Petromyzontidae</taxon>
        <taxon>Petromyzon</taxon>
    </lineage>
</organism>
<dbReference type="AlphaFoldDB" id="S4RDK8"/>
<protein>
    <recommendedName>
        <fullName evidence="3">PID domain-containing protein</fullName>
    </recommendedName>
</protein>
<dbReference type="HOGENOM" id="CLU_2090358_0_0_1"/>
<keyword evidence="1" id="KW-0677">Repeat</keyword>
<dbReference type="FunFam" id="2.30.29.30:FF:000005">
    <property type="entry name" value="Amyloid beta (A4) protein b"/>
    <property type="match status" value="1"/>
</dbReference>
<dbReference type="Pfam" id="PF00640">
    <property type="entry name" value="PID"/>
    <property type="match status" value="1"/>
</dbReference>